<evidence type="ECO:0000256" key="8">
    <source>
        <dbReference type="ARBA" id="ARBA00022807"/>
    </source>
</evidence>
<evidence type="ECO:0000313" key="11">
    <source>
        <dbReference type="Proteomes" id="UP000326354"/>
    </source>
</evidence>
<evidence type="ECO:0000256" key="3">
    <source>
        <dbReference type="ARBA" id="ARBA00004496"/>
    </source>
</evidence>
<dbReference type="PANTHER" id="PTHR23402:SF1">
    <property type="entry name" value="PYROGLUTAMYL-PEPTIDASE I"/>
    <property type="match status" value="1"/>
</dbReference>
<dbReference type="Pfam" id="PF01470">
    <property type="entry name" value="Peptidase_C15"/>
    <property type="match status" value="1"/>
</dbReference>
<comment type="subcellular location">
    <subcellularLocation>
        <location evidence="3">Cytoplasm</location>
    </subcellularLocation>
</comment>
<proteinExistence type="inferred from homology"/>
<evidence type="ECO:0000256" key="5">
    <source>
        <dbReference type="ARBA" id="ARBA00022490"/>
    </source>
</evidence>
<keyword evidence="7" id="KW-0378">Hydrolase</keyword>
<organism evidence="10 11">
    <name type="scientific">Uabimicrobium amorphum</name>
    <dbReference type="NCBI Taxonomy" id="2596890"/>
    <lineage>
        <taxon>Bacteria</taxon>
        <taxon>Pseudomonadati</taxon>
        <taxon>Planctomycetota</taxon>
        <taxon>Candidatus Uabimicrobiia</taxon>
        <taxon>Candidatus Uabimicrobiales</taxon>
        <taxon>Candidatus Uabimicrobiaceae</taxon>
        <taxon>Candidatus Uabimicrobium</taxon>
    </lineage>
</organism>
<dbReference type="OrthoDB" id="9779738at2"/>
<dbReference type="SUPFAM" id="SSF53182">
    <property type="entry name" value="Pyrrolidone carboxyl peptidase (pyroglutamate aminopeptidase)"/>
    <property type="match status" value="1"/>
</dbReference>
<dbReference type="PRINTS" id="PR00706">
    <property type="entry name" value="PYROGLUPTASE"/>
</dbReference>
<dbReference type="GO" id="GO:0016920">
    <property type="term" value="F:pyroglutamyl-peptidase activity"/>
    <property type="evidence" value="ECO:0007669"/>
    <property type="project" value="UniProtKB-EC"/>
</dbReference>
<dbReference type="InterPro" id="IPR016125">
    <property type="entry name" value="Peptidase_C15-like"/>
</dbReference>
<dbReference type="Proteomes" id="UP000326354">
    <property type="component" value="Chromosome"/>
</dbReference>
<keyword evidence="8" id="KW-0788">Thiol protease</keyword>
<reference evidence="10 11" key="1">
    <citation type="submission" date="2019-08" db="EMBL/GenBank/DDBJ databases">
        <title>Complete genome sequence of Candidatus Uab amorphum.</title>
        <authorList>
            <person name="Shiratori T."/>
            <person name="Suzuki S."/>
            <person name="Kakizawa Y."/>
            <person name="Ishida K."/>
        </authorList>
    </citation>
    <scope>NUCLEOTIDE SEQUENCE [LARGE SCALE GENOMIC DNA]</scope>
    <source>
        <strain evidence="10 11">SRT547</strain>
    </source>
</reference>
<sequence length="203" mass="22490">MRVLITGFNSFANVDTNPSQLVVEKIDTQKFLPEIQVTTRVLPTEYNSARDILQQLIATISPQIILLLGVAATRNVVSLERVALNLNDCSIPDNAGCTYQGKLIEKQGPLAYFATLPLQDLQEKLLQNGIATEISNHAGTYVCNHIFYLALHQIQQMQLDTACGFIHIPLVPADGCFVGIEQMSLQKLTYAIELSIRFLSESK</sequence>
<dbReference type="GO" id="GO:0006508">
    <property type="term" value="P:proteolysis"/>
    <property type="evidence" value="ECO:0007669"/>
    <property type="project" value="UniProtKB-KW"/>
</dbReference>
<keyword evidence="6" id="KW-0645">Protease</keyword>
<dbReference type="KEGG" id="uam:UABAM_03880"/>
<dbReference type="EC" id="3.4.19.3" evidence="9"/>
<dbReference type="InterPro" id="IPR033693">
    <property type="entry name" value="PGPEP1_Glu_AS"/>
</dbReference>
<comment type="similarity">
    <text evidence="4">Belongs to the peptidase C15 family.</text>
</comment>
<evidence type="ECO:0000256" key="1">
    <source>
        <dbReference type="ARBA" id="ARBA00001770"/>
    </source>
</evidence>
<dbReference type="Gene3D" id="3.40.630.20">
    <property type="entry name" value="Peptidase C15, pyroglutamyl peptidase I-like"/>
    <property type="match status" value="1"/>
</dbReference>
<keyword evidence="5" id="KW-0963">Cytoplasm</keyword>
<evidence type="ECO:0000256" key="4">
    <source>
        <dbReference type="ARBA" id="ARBA00006641"/>
    </source>
</evidence>
<evidence type="ECO:0000256" key="2">
    <source>
        <dbReference type="ARBA" id="ARBA00002280"/>
    </source>
</evidence>
<accession>A0A5S9IQC0</accession>
<evidence type="ECO:0000256" key="9">
    <source>
        <dbReference type="PROSITE-ProRule" id="PRU10076"/>
    </source>
</evidence>
<gene>
    <name evidence="10" type="ORF">UABAM_03880</name>
</gene>
<dbReference type="CDD" id="cd00501">
    <property type="entry name" value="Peptidase_C15"/>
    <property type="match status" value="1"/>
</dbReference>
<dbReference type="PROSITE" id="PS01333">
    <property type="entry name" value="PYRASE_GLU"/>
    <property type="match status" value="1"/>
</dbReference>
<keyword evidence="11" id="KW-1185">Reference proteome</keyword>
<dbReference type="RefSeq" id="WP_151969609.1">
    <property type="nucleotide sequence ID" value="NZ_AP019860.1"/>
</dbReference>
<comment type="catalytic activity">
    <reaction evidence="1 9">
        <text>Release of an N-terminal pyroglutamyl group from a polypeptide, the second amino acid generally not being Pro.</text>
        <dbReference type="EC" id="3.4.19.3"/>
    </reaction>
</comment>
<dbReference type="InterPro" id="IPR000816">
    <property type="entry name" value="Peptidase_C15"/>
</dbReference>
<dbReference type="EMBL" id="AP019860">
    <property type="protein sequence ID" value="BBM85511.1"/>
    <property type="molecule type" value="Genomic_DNA"/>
</dbReference>
<dbReference type="InterPro" id="IPR036440">
    <property type="entry name" value="Peptidase_C15-like_sf"/>
</dbReference>
<dbReference type="AlphaFoldDB" id="A0A5S9IQC0"/>
<protein>
    <recommendedName>
        <fullName evidence="9">Pyroglutamyl-peptidase I</fullName>
        <ecNumber evidence="9">3.4.19.3</ecNumber>
    </recommendedName>
</protein>
<evidence type="ECO:0000313" key="10">
    <source>
        <dbReference type="EMBL" id="BBM85511.1"/>
    </source>
</evidence>
<dbReference type="PANTHER" id="PTHR23402">
    <property type="entry name" value="PROTEASE FAMILY C15 PYROGLUTAMYL-PEPTIDASE I-RELATED"/>
    <property type="match status" value="1"/>
</dbReference>
<dbReference type="PIRSF" id="PIRSF015592">
    <property type="entry name" value="Prld-crbxl_pptds"/>
    <property type="match status" value="1"/>
</dbReference>
<comment type="function">
    <text evidence="2">Removes 5-oxoproline from various penultimate amino acid residues except L-proline.</text>
</comment>
<name>A0A5S9IQC0_UABAM</name>
<evidence type="ECO:0000256" key="7">
    <source>
        <dbReference type="ARBA" id="ARBA00022801"/>
    </source>
</evidence>
<dbReference type="GO" id="GO:0005829">
    <property type="term" value="C:cytosol"/>
    <property type="evidence" value="ECO:0007669"/>
    <property type="project" value="InterPro"/>
</dbReference>
<feature type="active site" evidence="9">
    <location>
        <position position="80"/>
    </location>
</feature>
<evidence type="ECO:0000256" key="6">
    <source>
        <dbReference type="ARBA" id="ARBA00022670"/>
    </source>
</evidence>